<accession>A0A1M6PCJ4</accession>
<dbReference type="STRING" id="1121301.SAMN02745912_02103"/>
<dbReference type="RefSeq" id="WP_073149621.1">
    <property type="nucleotide sequence ID" value="NZ_FRAG01000023.1"/>
</dbReference>
<dbReference type="NCBIfam" id="TIGR03124">
    <property type="entry name" value="citrate_citX"/>
    <property type="match status" value="1"/>
</dbReference>
<protein>
    <recommendedName>
        <fullName evidence="1">citrate lyase holo-[acyl-carrier protein] synthase</fullName>
        <ecNumber evidence="1">2.7.7.61</ecNumber>
    </recommendedName>
</protein>
<sequence length="182" mass="21582">MNTNENINIILLNRERRTIYQKKLVKEYKKTLITFKLNIPGPQKDSQLFRRIFNNGLTQLKNVLKKDSINIVFERAIFRDTGPEAFIIVDAQAEKIKILCIEIEEKDGLGRIYDFDVFDSSGKNIGREIVGKNQRKCFLCDEYVWVCSRNRTHSVEEMLQYIHNTAQIYFKNKKLREEFKCH</sequence>
<dbReference type="InterPro" id="IPR005551">
    <property type="entry name" value="CitX"/>
</dbReference>
<gene>
    <name evidence="5" type="ORF">SAMN02745912_02103</name>
</gene>
<dbReference type="OrthoDB" id="3196716at2"/>
<dbReference type="Pfam" id="PF03802">
    <property type="entry name" value="CitX"/>
    <property type="match status" value="1"/>
</dbReference>
<dbReference type="Proteomes" id="UP000184465">
    <property type="component" value="Unassembled WGS sequence"/>
</dbReference>
<evidence type="ECO:0000256" key="3">
    <source>
        <dbReference type="ARBA" id="ARBA00022695"/>
    </source>
</evidence>
<dbReference type="GO" id="GO:0050519">
    <property type="term" value="F:holo-citrate lyase synthase activity"/>
    <property type="evidence" value="ECO:0007669"/>
    <property type="project" value="UniProtKB-EC"/>
</dbReference>
<proteinExistence type="predicted"/>
<reference evidence="5 6" key="1">
    <citation type="submission" date="2016-11" db="EMBL/GenBank/DDBJ databases">
        <authorList>
            <person name="Jaros S."/>
            <person name="Januszkiewicz K."/>
            <person name="Wedrychowicz H."/>
        </authorList>
    </citation>
    <scope>NUCLEOTIDE SEQUENCE [LARGE SCALE GENOMIC DNA]</scope>
    <source>
        <strain evidence="5 6">DSM 15212</strain>
    </source>
</reference>
<evidence type="ECO:0000313" key="5">
    <source>
        <dbReference type="EMBL" id="SHK05668.1"/>
    </source>
</evidence>
<dbReference type="EC" id="2.7.7.61" evidence="1"/>
<evidence type="ECO:0000256" key="4">
    <source>
        <dbReference type="ARBA" id="ARBA00048574"/>
    </source>
</evidence>
<keyword evidence="3" id="KW-0548">Nucleotidyltransferase</keyword>
<evidence type="ECO:0000313" key="6">
    <source>
        <dbReference type="Proteomes" id="UP000184465"/>
    </source>
</evidence>
<keyword evidence="2" id="KW-0808">Transferase</keyword>
<dbReference type="GO" id="GO:0051191">
    <property type="term" value="P:prosthetic group biosynthetic process"/>
    <property type="evidence" value="ECO:0007669"/>
    <property type="project" value="InterPro"/>
</dbReference>
<keyword evidence="6" id="KW-1185">Reference proteome</keyword>
<organism evidence="5 6">
    <name type="scientific">Paramaledivibacter caminithermalis (strain DSM 15212 / CIP 107654 / DViRD3)</name>
    <name type="common">Clostridium caminithermale</name>
    <dbReference type="NCBI Taxonomy" id="1121301"/>
    <lineage>
        <taxon>Bacteria</taxon>
        <taxon>Bacillati</taxon>
        <taxon>Bacillota</taxon>
        <taxon>Clostridia</taxon>
        <taxon>Peptostreptococcales</taxon>
        <taxon>Caminicellaceae</taxon>
        <taxon>Paramaledivibacter</taxon>
    </lineage>
</organism>
<evidence type="ECO:0000256" key="2">
    <source>
        <dbReference type="ARBA" id="ARBA00022679"/>
    </source>
</evidence>
<dbReference type="AlphaFoldDB" id="A0A1M6PCJ4"/>
<evidence type="ECO:0000256" key="1">
    <source>
        <dbReference type="ARBA" id="ARBA00012524"/>
    </source>
</evidence>
<name>A0A1M6PCJ4_PARC5</name>
<comment type="catalytic activity">
    <reaction evidence="4">
        <text>apo-[citrate lyase ACP] + 2'-(5''-triphospho-alpha-D-ribosyl)-3'-dephospho-CoA = holo-[citrate lyase ACP] + diphosphate</text>
        <dbReference type="Rhea" id="RHEA:16333"/>
        <dbReference type="Rhea" id="RHEA-COMP:10157"/>
        <dbReference type="Rhea" id="RHEA-COMP:10158"/>
        <dbReference type="ChEBI" id="CHEBI:29999"/>
        <dbReference type="ChEBI" id="CHEBI:33019"/>
        <dbReference type="ChEBI" id="CHEBI:61378"/>
        <dbReference type="ChEBI" id="CHEBI:82683"/>
        <dbReference type="EC" id="2.7.7.61"/>
    </reaction>
</comment>
<dbReference type="EMBL" id="FRAG01000023">
    <property type="protein sequence ID" value="SHK05668.1"/>
    <property type="molecule type" value="Genomic_DNA"/>
</dbReference>